<dbReference type="OMA" id="YWATITP"/>
<proteinExistence type="predicted"/>
<dbReference type="GO" id="GO:0005619">
    <property type="term" value="C:ascospore wall"/>
    <property type="evidence" value="ECO:0007669"/>
    <property type="project" value="EnsemblFungi"/>
</dbReference>
<dbReference type="AlphaFoldDB" id="G0WF61"/>
<feature type="transmembrane region" description="Helical" evidence="1">
    <location>
        <begin position="278"/>
        <end position="296"/>
    </location>
</feature>
<evidence type="ECO:0000313" key="3">
    <source>
        <dbReference type="Proteomes" id="UP000000689"/>
    </source>
</evidence>
<sequence length="312" mass="35880">MSFLGSLALTGIGAAVYKYDKDQKFEKHPNIQVPFEDYRQKVYTKEYKLMKNRVHILFKNFLSELFTGSPEKYPFQAFTELSKNRSDYSLTVLTVLTIYLIMFSLVLGFYWISITPIYSVLFMVFGPVGMVITGLHSVLHANMFTLLFMRMSHINNNLVNTCLKIHTKDDLKNRKKPIKYYVPINSLYFWIYQLPVKGVKYILGISILMILLSISFLPVVGPIAFHFMITPFVTKIYFSKFLRLKSYSNVERYEIFFQKFGMYTSFGMAAVLLESIPIVSGIALSTNTIGITLLGLQTKIKTKTIAEPPEVS</sequence>
<dbReference type="OrthoDB" id="10012223at2759"/>
<gene>
    <name evidence="2" type="primary">NDAI0H02480</name>
    <name evidence="2" type="ordered locus">NDAI_0H02480</name>
</gene>
<protein>
    <submittedName>
        <fullName evidence="2">Uncharacterized protein</fullName>
    </submittedName>
</protein>
<keyword evidence="3" id="KW-1185">Reference proteome</keyword>
<dbReference type="InterPro" id="IPR052786">
    <property type="entry name" value="Spore_wall_assembly"/>
</dbReference>
<keyword evidence="1" id="KW-0472">Membrane</keyword>
<dbReference type="GeneID" id="11495953"/>
<name>G0WF61_NAUDC</name>
<dbReference type="eggNOG" id="ENOG502QTNH">
    <property type="taxonomic scope" value="Eukaryota"/>
</dbReference>
<evidence type="ECO:0000256" key="1">
    <source>
        <dbReference type="SAM" id="Phobius"/>
    </source>
</evidence>
<dbReference type="GO" id="GO:0005628">
    <property type="term" value="C:prospore membrane"/>
    <property type="evidence" value="ECO:0007669"/>
    <property type="project" value="EnsemblFungi"/>
</dbReference>
<dbReference type="PANTHER" id="PTHR34292:SF2">
    <property type="entry name" value="OUTER SPORE WALL PROTEIN LDS1"/>
    <property type="match status" value="1"/>
</dbReference>
<organism evidence="2 3">
    <name type="scientific">Naumovozyma dairenensis (strain ATCC 10597 / BCRC 20456 / CBS 421 / NBRC 0211 / NRRL Y-12639)</name>
    <name type="common">Saccharomyces dairenensis</name>
    <dbReference type="NCBI Taxonomy" id="1071378"/>
    <lineage>
        <taxon>Eukaryota</taxon>
        <taxon>Fungi</taxon>
        <taxon>Dikarya</taxon>
        <taxon>Ascomycota</taxon>
        <taxon>Saccharomycotina</taxon>
        <taxon>Saccharomycetes</taxon>
        <taxon>Saccharomycetales</taxon>
        <taxon>Saccharomycetaceae</taxon>
        <taxon>Naumovozyma</taxon>
    </lineage>
</organism>
<dbReference type="PANTHER" id="PTHR34292">
    <property type="entry name" value="OUTER SPORE WALL PROTEIN LDS1"/>
    <property type="match status" value="1"/>
</dbReference>
<reference evidence="2 3" key="1">
    <citation type="journal article" date="2011" name="Proc. Natl. Acad. Sci. U.S.A.">
        <title>Evolutionary erosion of yeast sex chromosomes by mating-type switching accidents.</title>
        <authorList>
            <person name="Gordon J.L."/>
            <person name="Armisen D."/>
            <person name="Proux-Wera E."/>
            <person name="Oheigeartaigh S.S."/>
            <person name="Byrne K.P."/>
            <person name="Wolfe K.H."/>
        </authorList>
    </citation>
    <scope>NUCLEOTIDE SEQUENCE [LARGE SCALE GENOMIC DNA]</scope>
    <source>
        <strain evidence="3">ATCC 10597 / BCRC 20456 / CBS 421 / NBRC 0211 / NRRL Y-12639</strain>
    </source>
</reference>
<dbReference type="HOGENOM" id="CLU_062645_2_1_1"/>
<dbReference type="GO" id="GO:0005811">
    <property type="term" value="C:lipid droplet"/>
    <property type="evidence" value="ECO:0007669"/>
    <property type="project" value="TreeGrafter"/>
</dbReference>
<keyword evidence="1" id="KW-0812">Transmembrane</keyword>
<dbReference type="EMBL" id="HE580274">
    <property type="protein sequence ID" value="CCD26422.1"/>
    <property type="molecule type" value="Genomic_DNA"/>
</dbReference>
<feature type="transmembrane region" description="Helical" evidence="1">
    <location>
        <begin position="201"/>
        <end position="234"/>
    </location>
</feature>
<dbReference type="Proteomes" id="UP000000689">
    <property type="component" value="Chromosome 8"/>
</dbReference>
<keyword evidence="1" id="KW-1133">Transmembrane helix</keyword>
<accession>G0WF61</accession>
<feature type="transmembrane region" description="Helical" evidence="1">
    <location>
        <begin position="90"/>
        <end position="112"/>
    </location>
</feature>
<dbReference type="GO" id="GO:0030476">
    <property type="term" value="P:ascospore wall assembly"/>
    <property type="evidence" value="ECO:0007669"/>
    <property type="project" value="EnsemblFungi"/>
</dbReference>
<dbReference type="RefSeq" id="XP_003671665.1">
    <property type="nucleotide sequence ID" value="XM_003671617.1"/>
</dbReference>
<dbReference type="KEGG" id="ndi:NDAI_0H02480"/>
<feature type="transmembrane region" description="Helical" evidence="1">
    <location>
        <begin position="118"/>
        <end position="141"/>
    </location>
</feature>
<evidence type="ECO:0000313" key="2">
    <source>
        <dbReference type="EMBL" id="CCD26422.1"/>
    </source>
</evidence>